<keyword evidence="7" id="KW-0448">Lipopolysaccharide biosynthesis</keyword>
<dbReference type="SUPFAM" id="SSF53756">
    <property type="entry name" value="UDP-Glycosyltransferase/glycogen phosphorylase"/>
    <property type="match status" value="1"/>
</dbReference>
<evidence type="ECO:0000256" key="3">
    <source>
        <dbReference type="ARBA" id="ARBA00022475"/>
    </source>
</evidence>
<dbReference type="GO" id="GO:0009244">
    <property type="term" value="P:lipopolysaccharide core region biosynthetic process"/>
    <property type="evidence" value="ECO:0007669"/>
    <property type="project" value="InterPro"/>
</dbReference>
<keyword evidence="6 14" id="KW-0808">Transferase</keyword>
<dbReference type="EMBL" id="CADIKM010000013">
    <property type="protein sequence ID" value="CAB3791019.1"/>
    <property type="molecule type" value="Genomic_DNA"/>
</dbReference>
<evidence type="ECO:0000256" key="11">
    <source>
        <dbReference type="ARBA" id="ARBA00044190"/>
    </source>
</evidence>
<dbReference type="GO" id="GO:0005886">
    <property type="term" value="C:plasma membrane"/>
    <property type="evidence" value="ECO:0007669"/>
    <property type="project" value="UniProtKB-SubCell"/>
</dbReference>
<evidence type="ECO:0000256" key="1">
    <source>
        <dbReference type="ARBA" id="ARBA00004515"/>
    </source>
</evidence>
<name>A0A6S7CJ49_9BURK</name>
<evidence type="ECO:0000256" key="13">
    <source>
        <dbReference type="ARBA" id="ARBA00049201"/>
    </source>
</evidence>
<evidence type="ECO:0000256" key="8">
    <source>
        <dbReference type="ARBA" id="ARBA00023136"/>
    </source>
</evidence>
<evidence type="ECO:0000256" key="12">
    <source>
        <dbReference type="ARBA" id="ARBA00044330"/>
    </source>
</evidence>
<sequence>MKRILIVKVTALGDIIQAQPLVADLHRAFPGVEVDWAADELFADVARWNPGISRVLSAPLKQFKRARSIDDLRAIFASIGEVRRERYDVVCDLHGVYKSAIISFIARSKVRFGYQNPDLGELGAAFAYTKRFMRRPNLGTTQGMRVTLANALGYEIDDTPFYGLRIPGGDTFELPDERPLAMLFHATSKEAKKWAHDDWAATARHLVKRGFNVALPWGSAGEQTAAHAIADDALGATVLPRLSVLEVARHIERAALVVGTDTGFTHLAHAFDRPTVLILSATTRESIGIDTPGRAVTVGDAGRPPALREVLDAIEVVTSPPGSSLSPRTASAMFAGV</sequence>
<keyword evidence="3" id="KW-1003">Cell membrane</keyword>
<proteinExistence type="inferred from homology"/>
<keyword evidence="4" id="KW-0997">Cell inner membrane</keyword>
<dbReference type="EC" id="2.4.99.23" evidence="10"/>
<dbReference type="Proteomes" id="UP000494115">
    <property type="component" value="Unassembled WGS sequence"/>
</dbReference>
<dbReference type="PANTHER" id="PTHR30160:SF19">
    <property type="entry name" value="LIPOPOLYSACCHARIDE HEPTOSYLTRANSFERASE 1"/>
    <property type="match status" value="1"/>
</dbReference>
<dbReference type="InterPro" id="IPR011908">
    <property type="entry name" value="LipoPS_heptosylTferase-I"/>
</dbReference>
<evidence type="ECO:0000313" key="14">
    <source>
        <dbReference type="EMBL" id="CAB3791019.1"/>
    </source>
</evidence>
<dbReference type="GO" id="GO:0008713">
    <property type="term" value="F:ADP-heptose-lipopolysaccharide heptosyltransferase activity"/>
    <property type="evidence" value="ECO:0007669"/>
    <property type="project" value="TreeGrafter"/>
</dbReference>
<keyword evidence="8" id="KW-0472">Membrane</keyword>
<dbReference type="RefSeq" id="WP_175105623.1">
    <property type="nucleotide sequence ID" value="NZ_CADIKM010000013.1"/>
</dbReference>
<dbReference type="Pfam" id="PF01075">
    <property type="entry name" value="Glyco_transf_9"/>
    <property type="match status" value="1"/>
</dbReference>
<dbReference type="InterPro" id="IPR051199">
    <property type="entry name" value="LPS_LOS_Heptosyltrfase"/>
</dbReference>
<evidence type="ECO:0000256" key="6">
    <source>
        <dbReference type="ARBA" id="ARBA00022679"/>
    </source>
</evidence>
<evidence type="ECO:0000256" key="10">
    <source>
        <dbReference type="ARBA" id="ARBA00044041"/>
    </source>
</evidence>
<dbReference type="Gene3D" id="3.40.50.2000">
    <property type="entry name" value="Glycogen Phosphorylase B"/>
    <property type="match status" value="2"/>
</dbReference>
<accession>A0A6S7CJ49</accession>
<dbReference type="CDD" id="cd03789">
    <property type="entry name" value="GT9_LPS_heptosyltransferase"/>
    <property type="match status" value="1"/>
</dbReference>
<dbReference type="PANTHER" id="PTHR30160">
    <property type="entry name" value="TETRAACYLDISACCHARIDE 4'-KINASE-RELATED"/>
    <property type="match status" value="1"/>
</dbReference>
<comment type="subcellular location">
    <subcellularLocation>
        <location evidence="1">Cell inner membrane</location>
        <topology evidence="1">Peripheral membrane protein</topology>
        <orientation evidence="1">Cytoplasmic side</orientation>
    </subcellularLocation>
</comment>
<evidence type="ECO:0000256" key="2">
    <source>
        <dbReference type="ARBA" id="ARBA00004713"/>
    </source>
</evidence>
<dbReference type="GO" id="GO:0005829">
    <property type="term" value="C:cytosol"/>
    <property type="evidence" value="ECO:0007669"/>
    <property type="project" value="TreeGrafter"/>
</dbReference>
<comment type="catalytic activity">
    <reaction evidence="13">
        <text>an alpha-Kdo-(2-&gt;4)-alpha-Kdo-(2-&gt;6)-lipid A + ADP-L-glycero-beta-D-manno-heptose = an L-alpha-D-Hep-(1-&gt;5)-[alpha-Kdo-(2-&gt;4)]-alpha-Kdo-(2-&gt;6)-lipid A + ADP + H(+)</text>
        <dbReference type="Rhea" id="RHEA:74067"/>
        <dbReference type="ChEBI" id="CHEBI:15378"/>
        <dbReference type="ChEBI" id="CHEBI:61506"/>
        <dbReference type="ChEBI" id="CHEBI:176431"/>
        <dbReference type="ChEBI" id="CHEBI:193068"/>
        <dbReference type="ChEBI" id="CHEBI:456216"/>
        <dbReference type="EC" id="2.4.99.23"/>
    </reaction>
</comment>
<protein>
    <recommendedName>
        <fullName evidence="11">Lipopolysaccharide heptosyltransferase 1</fullName>
        <ecNumber evidence="10">2.4.99.23</ecNumber>
    </recommendedName>
    <alternativeName>
        <fullName evidence="12">ADP-heptose:lipopolysaccharide heptosyltransferase I</fullName>
    </alternativeName>
</protein>
<comment type="pathway">
    <text evidence="2">Bacterial outer membrane biogenesis; LPS core biosynthesis.</text>
</comment>
<evidence type="ECO:0000256" key="7">
    <source>
        <dbReference type="ARBA" id="ARBA00022985"/>
    </source>
</evidence>
<gene>
    <name evidence="14" type="primary">rfaC_2</name>
    <name evidence="14" type="ORF">LMG28138_03091</name>
</gene>
<evidence type="ECO:0000256" key="5">
    <source>
        <dbReference type="ARBA" id="ARBA00022676"/>
    </source>
</evidence>
<evidence type="ECO:0000256" key="9">
    <source>
        <dbReference type="ARBA" id="ARBA00043995"/>
    </source>
</evidence>
<evidence type="ECO:0000313" key="15">
    <source>
        <dbReference type="Proteomes" id="UP000494115"/>
    </source>
</evidence>
<organism evidence="14 15">
    <name type="scientific">Pararobbsia alpina</name>
    <dbReference type="NCBI Taxonomy" id="621374"/>
    <lineage>
        <taxon>Bacteria</taxon>
        <taxon>Pseudomonadati</taxon>
        <taxon>Pseudomonadota</taxon>
        <taxon>Betaproteobacteria</taxon>
        <taxon>Burkholderiales</taxon>
        <taxon>Burkholderiaceae</taxon>
        <taxon>Pararobbsia</taxon>
    </lineage>
</organism>
<keyword evidence="15" id="KW-1185">Reference proteome</keyword>
<dbReference type="AlphaFoldDB" id="A0A6S7CJ49"/>
<comment type="similarity">
    <text evidence="9">Belongs to the glycosyltransferase 9 family.</text>
</comment>
<dbReference type="InterPro" id="IPR002201">
    <property type="entry name" value="Glyco_trans_9"/>
</dbReference>
<reference evidence="14 15" key="1">
    <citation type="submission" date="2020-04" db="EMBL/GenBank/DDBJ databases">
        <authorList>
            <person name="De Canck E."/>
        </authorList>
    </citation>
    <scope>NUCLEOTIDE SEQUENCE [LARGE SCALE GENOMIC DNA]</scope>
    <source>
        <strain evidence="14 15">LMG 28138</strain>
    </source>
</reference>
<evidence type="ECO:0000256" key="4">
    <source>
        <dbReference type="ARBA" id="ARBA00022519"/>
    </source>
</evidence>
<dbReference type="NCBIfam" id="TIGR02193">
    <property type="entry name" value="heptsyl_trn_I"/>
    <property type="match status" value="1"/>
</dbReference>
<keyword evidence="5" id="KW-0328">Glycosyltransferase</keyword>